<protein>
    <submittedName>
        <fullName evidence="2">Uncharacterized protein</fullName>
    </submittedName>
</protein>
<evidence type="ECO:0000256" key="1">
    <source>
        <dbReference type="SAM" id="MobiDB-lite"/>
    </source>
</evidence>
<comment type="caution">
    <text evidence="2">The sequence shown here is derived from an EMBL/GenBank/DDBJ whole genome shotgun (WGS) entry which is preliminary data.</text>
</comment>
<organism evidence="2 3">
    <name type="scientific">Chloroflexus islandicus</name>
    <dbReference type="NCBI Taxonomy" id="1707952"/>
    <lineage>
        <taxon>Bacteria</taxon>
        <taxon>Bacillati</taxon>
        <taxon>Chloroflexota</taxon>
        <taxon>Chloroflexia</taxon>
        <taxon>Chloroflexales</taxon>
        <taxon>Chloroflexineae</taxon>
        <taxon>Chloroflexaceae</taxon>
        <taxon>Chloroflexus</taxon>
    </lineage>
</organism>
<dbReference type="OrthoDB" id="163078at2"/>
<dbReference type="AlphaFoldDB" id="A0A178M6K1"/>
<feature type="region of interest" description="Disordered" evidence="1">
    <location>
        <begin position="113"/>
        <end position="137"/>
    </location>
</feature>
<feature type="compositionally biased region" description="Basic and acidic residues" evidence="1">
    <location>
        <begin position="128"/>
        <end position="137"/>
    </location>
</feature>
<proteinExistence type="predicted"/>
<dbReference type="RefSeq" id="WP_066789985.1">
    <property type="nucleotide sequence ID" value="NZ_LWQS01000076.1"/>
</dbReference>
<reference evidence="2 3" key="1">
    <citation type="submission" date="2016-04" db="EMBL/GenBank/DDBJ databases">
        <title>Chloroflexus islandicus sp. nov., a thermophilic filamentous anoxygenic phototrophic bacterium from geyser Strokkur (Iceland).</title>
        <authorList>
            <person name="Gaisin V.A."/>
            <person name="Kalashnikov A.M."/>
            <person name="Sukhacheva M.V."/>
            <person name="Grouzdev D.S."/>
            <person name="Ivanov T.M."/>
            <person name="Kuznetsov B."/>
            <person name="Gorlenko V.M."/>
        </authorList>
    </citation>
    <scope>NUCLEOTIDE SEQUENCE [LARGE SCALE GENOMIC DNA]</scope>
    <source>
        <strain evidence="3">isl-2</strain>
    </source>
</reference>
<evidence type="ECO:0000313" key="2">
    <source>
        <dbReference type="EMBL" id="OAN43678.1"/>
    </source>
</evidence>
<gene>
    <name evidence="2" type="ORF">A6A03_17950</name>
</gene>
<keyword evidence="3" id="KW-1185">Reference proteome</keyword>
<dbReference type="EMBL" id="LWQS01000076">
    <property type="protein sequence ID" value="OAN43678.1"/>
    <property type="molecule type" value="Genomic_DNA"/>
</dbReference>
<dbReference type="Proteomes" id="UP000078287">
    <property type="component" value="Unassembled WGS sequence"/>
</dbReference>
<evidence type="ECO:0000313" key="3">
    <source>
        <dbReference type="Proteomes" id="UP000078287"/>
    </source>
</evidence>
<name>A0A178M6K1_9CHLR</name>
<accession>A0A178M6K1</accession>
<sequence length="137" mass="15119">MSQPDQQPDQTPDLGAELRELGQQIEAALRTALESERARQLQQELLNGLRTIGEQVQAAVKAIADDPRVQELAERGQQTLHQFQQSQAAHDLQQTLAQGIAQLNDQLAEFIKRLQSPAGGEPATGETTRLDPNKDDF</sequence>